<name>A0A0F9FTX5_9ZZZZ</name>
<evidence type="ECO:0000313" key="2">
    <source>
        <dbReference type="EMBL" id="KKL89909.1"/>
    </source>
</evidence>
<gene>
    <name evidence="2" type="ORF">LCGC14_1909950</name>
</gene>
<dbReference type="EMBL" id="LAZR01020156">
    <property type="protein sequence ID" value="KKL89909.1"/>
    <property type="molecule type" value="Genomic_DNA"/>
</dbReference>
<accession>A0A0F9FTX5</accession>
<protein>
    <submittedName>
        <fullName evidence="2">Uncharacterized protein</fullName>
    </submittedName>
</protein>
<evidence type="ECO:0000256" key="1">
    <source>
        <dbReference type="SAM" id="MobiDB-lite"/>
    </source>
</evidence>
<feature type="compositionally biased region" description="Basic and acidic residues" evidence="1">
    <location>
        <begin position="13"/>
        <end position="27"/>
    </location>
</feature>
<comment type="caution">
    <text evidence="2">The sequence shown here is derived from an EMBL/GenBank/DDBJ whole genome shotgun (WGS) entry which is preliminary data.</text>
</comment>
<reference evidence="2" key="1">
    <citation type="journal article" date="2015" name="Nature">
        <title>Complex archaea that bridge the gap between prokaryotes and eukaryotes.</title>
        <authorList>
            <person name="Spang A."/>
            <person name="Saw J.H."/>
            <person name="Jorgensen S.L."/>
            <person name="Zaremba-Niedzwiedzka K."/>
            <person name="Martijn J."/>
            <person name="Lind A.E."/>
            <person name="van Eijk R."/>
            <person name="Schleper C."/>
            <person name="Guy L."/>
            <person name="Ettema T.J."/>
        </authorList>
    </citation>
    <scope>NUCLEOTIDE SEQUENCE</scope>
</reference>
<proteinExistence type="predicted"/>
<feature type="region of interest" description="Disordered" evidence="1">
    <location>
        <begin position="1"/>
        <end position="35"/>
    </location>
</feature>
<organism evidence="2">
    <name type="scientific">marine sediment metagenome</name>
    <dbReference type="NCBI Taxonomy" id="412755"/>
    <lineage>
        <taxon>unclassified sequences</taxon>
        <taxon>metagenomes</taxon>
        <taxon>ecological metagenomes</taxon>
    </lineage>
</organism>
<feature type="non-terminal residue" evidence="2">
    <location>
        <position position="35"/>
    </location>
</feature>
<dbReference type="AlphaFoldDB" id="A0A0F9FTX5"/>
<sequence length="35" mass="4025">MAVDTQLTTPYKYRSEESRQRKSDACSKRMAAMSP</sequence>